<keyword evidence="4" id="KW-0902">Two-component regulatory system</keyword>
<dbReference type="Gene3D" id="3.40.50.2300">
    <property type="match status" value="1"/>
</dbReference>
<dbReference type="SUPFAM" id="SSF46689">
    <property type="entry name" value="Homeodomain-like"/>
    <property type="match status" value="1"/>
</dbReference>
<dbReference type="GO" id="GO:0005737">
    <property type="term" value="C:cytoplasm"/>
    <property type="evidence" value="ECO:0007669"/>
    <property type="project" value="UniProtKB-SubCell"/>
</dbReference>
<feature type="modified residue" description="4-aspartylphosphate" evidence="8">
    <location>
        <position position="55"/>
    </location>
</feature>
<dbReference type="EMBL" id="JARQBJ010000004">
    <property type="protein sequence ID" value="MDT2810719.1"/>
    <property type="molecule type" value="Genomic_DNA"/>
</dbReference>
<keyword evidence="6" id="KW-0238">DNA-binding</keyword>
<comment type="subcellular location">
    <subcellularLocation>
        <location evidence="1">Cytoplasm</location>
    </subcellularLocation>
</comment>
<dbReference type="InterPro" id="IPR018060">
    <property type="entry name" value="HTH_AraC"/>
</dbReference>
<dbReference type="InterPro" id="IPR001789">
    <property type="entry name" value="Sig_transdc_resp-reg_receiver"/>
</dbReference>
<feature type="domain" description="HTH araC/xylS-type" evidence="9">
    <location>
        <begin position="376"/>
        <end position="476"/>
    </location>
</feature>
<evidence type="ECO:0000259" key="9">
    <source>
        <dbReference type="PROSITE" id="PS01124"/>
    </source>
</evidence>
<keyword evidence="3 8" id="KW-0597">Phosphoprotein</keyword>
<dbReference type="PANTHER" id="PTHR42713">
    <property type="entry name" value="HISTIDINE KINASE-RELATED"/>
    <property type="match status" value="1"/>
</dbReference>
<organism evidence="11 12">
    <name type="scientific">Enterococcus asini</name>
    <dbReference type="NCBI Taxonomy" id="57732"/>
    <lineage>
        <taxon>Bacteria</taxon>
        <taxon>Bacillati</taxon>
        <taxon>Bacillota</taxon>
        <taxon>Bacilli</taxon>
        <taxon>Lactobacillales</taxon>
        <taxon>Enterococcaceae</taxon>
        <taxon>Enterococcus</taxon>
    </lineage>
</organism>
<feature type="domain" description="Response regulatory" evidence="10">
    <location>
        <begin position="3"/>
        <end position="120"/>
    </location>
</feature>
<reference evidence="11" key="1">
    <citation type="submission" date="2023-03" db="EMBL/GenBank/DDBJ databases">
        <authorList>
            <person name="Shen W."/>
            <person name="Cai J."/>
        </authorList>
    </citation>
    <scope>NUCLEOTIDE SEQUENCE</scope>
    <source>
        <strain evidence="11">B226-2</strain>
    </source>
</reference>
<dbReference type="Pfam" id="PF12833">
    <property type="entry name" value="HTH_18"/>
    <property type="match status" value="1"/>
</dbReference>
<name>A0AAW8TYD2_9ENTE</name>
<dbReference type="PANTHER" id="PTHR42713:SF3">
    <property type="entry name" value="TRANSCRIPTIONAL REGULATORY PROTEIN HPTR"/>
    <property type="match status" value="1"/>
</dbReference>
<dbReference type="InterPro" id="IPR051552">
    <property type="entry name" value="HptR"/>
</dbReference>
<evidence type="ECO:0000256" key="7">
    <source>
        <dbReference type="ARBA" id="ARBA00023163"/>
    </source>
</evidence>
<gene>
    <name evidence="11" type="ORF">P7H43_09485</name>
</gene>
<dbReference type="InterPro" id="IPR011006">
    <property type="entry name" value="CheY-like_superfamily"/>
</dbReference>
<dbReference type="RefSeq" id="WP_118340231.1">
    <property type="nucleotide sequence ID" value="NZ_CABJBY010000003.1"/>
</dbReference>
<dbReference type="CDD" id="cd17536">
    <property type="entry name" value="REC_YesN-like"/>
    <property type="match status" value="1"/>
</dbReference>
<evidence type="ECO:0000256" key="5">
    <source>
        <dbReference type="ARBA" id="ARBA00023015"/>
    </source>
</evidence>
<dbReference type="SUPFAM" id="SSF52172">
    <property type="entry name" value="CheY-like"/>
    <property type="match status" value="1"/>
</dbReference>
<comment type="caution">
    <text evidence="11">The sequence shown here is derived from an EMBL/GenBank/DDBJ whole genome shotgun (WGS) entry which is preliminary data.</text>
</comment>
<keyword evidence="7" id="KW-0804">Transcription</keyword>
<dbReference type="InterPro" id="IPR009057">
    <property type="entry name" value="Homeodomain-like_sf"/>
</dbReference>
<evidence type="ECO:0000313" key="12">
    <source>
        <dbReference type="Proteomes" id="UP001256711"/>
    </source>
</evidence>
<dbReference type="Pfam" id="PF00072">
    <property type="entry name" value="Response_reg"/>
    <property type="match status" value="1"/>
</dbReference>
<keyword evidence="5" id="KW-0805">Transcription regulation</keyword>
<evidence type="ECO:0000256" key="1">
    <source>
        <dbReference type="ARBA" id="ARBA00004496"/>
    </source>
</evidence>
<proteinExistence type="predicted"/>
<dbReference type="SMART" id="SM00448">
    <property type="entry name" value="REC"/>
    <property type="match status" value="1"/>
</dbReference>
<dbReference type="GO" id="GO:0000160">
    <property type="term" value="P:phosphorelay signal transduction system"/>
    <property type="evidence" value="ECO:0007669"/>
    <property type="project" value="UniProtKB-KW"/>
</dbReference>
<evidence type="ECO:0000256" key="8">
    <source>
        <dbReference type="PROSITE-ProRule" id="PRU00169"/>
    </source>
</evidence>
<keyword evidence="2" id="KW-0963">Cytoplasm</keyword>
<dbReference type="Gene3D" id="1.10.10.60">
    <property type="entry name" value="Homeodomain-like"/>
    <property type="match status" value="2"/>
</dbReference>
<dbReference type="GO" id="GO:0003700">
    <property type="term" value="F:DNA-binding transcription factor activity"/>
    <property type="evidence" value="ECO:0007669"/>
    <property type="project" value="InterPro"/>
</dbReference>
<evidence type="ECO:0000313" key="11">
    <source>
        <dbReference type="EMBL" id="MDT2810719.1"/>
    </source>
</evidence>
<protein>
    <submittedName>
        <fullName evidence="11">Response regulator</fullName>
    </submittedName>
</protein>
<sequence>MKKILVVDDEPLIAKGVATLISGYNLPLEVTDVCLDSEEALSICQQKKIDVIVTDINMPNLNGIELIKALKNLDPTLQIIILTGFGSFSYAKEAMALGVKHFLEKPLIPGMMYEAVRDCLAVAERQQEESKLYQRRQIERFLSSSGVEALPESLSFPFDLYLFDSRFYPQLAKISKNYRENNPAFVGHHSKVGYLLNSGSTGSLGGFLITALEEVQLGKGIAIHCQVQDAEDFLFRFYLGKRNLDKEFYFDEFQIINQERILREKVYENQIYVEFREKLLQYLNQGELTRAQVLTETFFDTCRSELYPVQLLRLQINELLTTIFDLYPVKRDSTFDDYSPKIMLLNDWQELSFMLMHCIDLMRSTLSNQENMKLSHKVNLIIEEYYDRESLSLKWIANRLLYLNPEYLGKTYYKETKVRFNKKLAEYRIAKAQELLQQNYKVYEVAAMTGFGNSPEYFVQTFKKITGITPKQFVKQQVLV</sequence>
<dbReference type="PROSITE" id="PS50110">
    <property type="entry name" value="RESPONSE_REGULATORY"/>
    <property type="match status" value="1"/>
</dbReference>
<dbReference type="Proteomes" id="UP001256711">
    <property type="component" value="Unassembled WGS sequence"/>
</dbReference>
<accession>A0AAW8TYD2</accession>
<dbReference type="PROSITE" id="PS01124">
    <property type="entry name" value="HTH_ARAC_FAMILY_2"/>
    <property type="match status" value="1"/>
</dbReference>
<evidence type="ECO:0000256" key="6">
    <source>
        <dbReference type="ARBA" id="ARBA00023125"/>
    </source>
</evidence>
<evidence type="ECO:0000256" key="4">
    <source>
        <dbReference type="ARBA" id="ARBA00023012"/>
    </source>
</evidence>
<dbReference type="AlphaFoldDB" id="A0AAW8TYD2"/>
<evidence type="ECO:0000256" key="2">
    <source>
        <dbReference type="ARBA" id="ARBA00022490"/>
    </source>
</evidence>
<evidence type="ECO:0000256" key="3">
    <source>
        <dbReference type="ARBA" id="ARBA00022553"/>
    </source>
</evidence>
<dbReference type="GO" id="GO:0043565">
    <property type="term" value="F:sequence-specific DNA binding"/>
    <property type="evidence" value="ECO:0007669"/>
    <property type="project" value="InterPro"/>
</dbReference>
<evidence type="ECO:0000259" key="10">
    <source>
        <dbReference type="PROSITE" id="PS50110"/>
    </source>
</evidence>
<dbReference type="SMART" id="SM00342">
    <property type="entry name" value="HTH_ARAC"/>
    <property type="match status" value="1"/>
</dbReference>